<evidence type="ECO:0000256" key="30">
    <source>
        <dbReference type="ARBA" id="ARBA00080118"/>
    </source>
</evidence>
<evidence type="ECO:0000313" key="37">
    <source>
        <dbReference type="EMBL" id="TWW60593.1"/>
    </source>
</evidence>
<evidence type="ECO:0000256" key="20">
    <source>
        <dbReference type="ARBA" id="ARBA00023125"/>
    </source>
</evidence>
<dbReference type="GO" id="GO:0000978">
    <property type="term" value="F:RNA polymerase II cis-regulatory region sequence-specific DNA binding"/>
    <property type="evidence" value="ECO:0007669"/>
    <property type="project" value="TreeGrafter"/>
</dbReference>
<dbReference type="CDD" id="cd14689">
    <property type="entry name" value="bZIP_CREB3"/>
    <property type="match status" value="1"/>
</dbReference>
<dbReference type="GO" id="GO:0005524">
    <property type="term" value="F:ATP binding"/>
    <property type="evidence" value="ECO:0007669"/>
    <property type="project" value="UniProtKB-UniRule"/>
</dbReference>
<dbReference type="Pfam" id="PF00170">
    <property type="entry name" value="bZIP_1"/>
    <property type="match status" value="1"/>
</dbReference>
<dbReference type="EC" id="2.7.11.1" evidence="6"/>
<dbReference type="EMBL" id="RHFK02000018">
    <property type="protein sequence ID" value="TWW60593.1"/>
    <property type="molecule type" value="Genomic_DNA"/>
</dbReference>
<feature type="domain" description="Protein kinase" evidence="35">
    <location>
        <begin position="113"/>
        <end position="364"/>
    </location>
</feature>
<keyword evidence="17" id="KW-0735">Signal-anchor</keyword>
<keyword evidence="9" id="KW-0808">Transferase</keyword>
<evidence type="ECO:0000256" key="15">
    <source>
        <dbReference type="ARBA" id="ARBA00022840"/>
    </source>
</evidence>
<evidence type="ECO:0000259" key="36">
    <source>
        <dbReference type="PROSITE" id="PS50217"/>
    </source>
</evidence>
<keyword evidence="16" id="KW-0460">Magnesium</keyword>
<dbReference type="Pfam" id="PF00069">
    <property type="entry name" value="Pkinase"/>
    <property type="match status" value="1"/>
</dbReference>
<evidence type="ECO:0000256" key="23">
    <source>
        <dbReference type="ARBA" id="ARBA00023163"/>
    </source>
</evidence>
<feature type="compositionally biased region" description="Low complexity" evidence="33">
    <location>
        <begin position="556"/>
        <end position="572"/>
    </location>
</feature>
<comment type="function">
    <text evidence="28">Transcriptional activator. Binds the cAMP response element (CRE). Activates transcription through box-B element and CRE. Seems to function synergistically with atf6. Regulates FGF21 transcription.</text>
</comment>
<dbReference type="PROSITE" id="PS00036">
    <property type="entry name" value="BZIP_BASIC"/>
    <property type="match status" value="1"/>
</dbReference>
<dbReference type="SMART" id="SM00220">
    <property type="entry name" value="S_TKc"/>
    <property type="match status" value="1"/>
</dbReference>
<evidence type="ECO:0000256" key="22">
    <source>
        <dbReference type="ARBA" id="ARBA00023159"/>
    </source>
</evidence>
<dbReference type="InterPro" id="IPR004827">
    <property type="entry name" value="bZIP"/>
</dbReference>
<dbReference type="SUPFAM" id="SSF56112">
    <property type="entry name" value="Protein kinase-like (PK-like)"/>
    <property type="match status" value="1"/>
</dbReference>
<dbReference type="InterPro" id="IPR011009">
    <property type="entry name" value="Kinase-like_dom_sf"/>
</dbReference>
<dbReference type="PANTHER" id="PTHR45996:SF4">
    <property type="entry name" value="CYCLIC AMP-RESPONSIVE ELEMENT-BINDING PROTEIN 3"/>
    <property type="match status" value="1"/>
</dbReference>
<organism evidence="37 38">
    <name type="scientific">Takifugu flavidus</name>
    <name type="common">sansaifugu</name>
    <dbReference type="NCBI Taxonomy" id="433684"/>
    <lineage>
        <taxon>Eukaryota</taxon>
        <taxon>Metazoa</taxon>
        <taxon>Chordata</taxon>
        <taxon>Craniata</taxon>
        <taxon>Vertebrata</taxon>
        <taxon>Euteleostomi</taxon>
        <taxon>Actinopterygii</taxon>
        <taxon>Neopterygii</taxon>
        <taxon>Teleostei</taxon>
        <taxon>Neoteleostei</taxon>
        <taxon>Acanthomorphata</taxon>
        <taxon>Eupercaria</taxon>
        <taxon>Tetraodontiformes</taxon>
        <taxon>Tetradontoidea</taxon>
        <taxon>Tetraodontidae</taxon>
        <taxon>Takifugu</taxon>
    </lineage>
</organism>
<keyword evidence="22" id="KW-0010">Activator</keyword>
<evidence type="ECO:0000259" key="35">
    <source>
        <dbReference type="PROSITE" id="PS50011"/>
    </source>
</evidence>
<keyword evidence="7" id="KW-0723">Serine/threonine-protein kinase</keyword>
<evidence type="ECO:0000256" key="7">
    <source>
        <dbReference type="ARBA" id="ARBA00022527"/>
    </source>
</evidence>
<dbReference type="Gene3D" id="1.10.510.10">
    <property type="entry name" value="Transferase(Phosphotransferase) domain 1"/>
    <property type="match status" value="1"/>
</dbReference>
<keyword evidence="20" id="KW-0238">DNA-binding</keyword>
<evidence type="ECO:0000256" key="26">
    <source>
        <dbReference type="ARBA" id="ARBA00047899"/>
    </source>
</evidence>
<dbReference type="CDD" id="cd14075">
    <property type="entry name" value="STKc_NIM1"/>
    <property type="match status" value="1"/>
</dbReference>
<evidence type="ECO:0000256" key="33">
    <source>
        <dbReference type="SAM" id="MobiDB-lite"/>
    </source>
</evidence>
<dbReference type="InterPro" id="IPR049571">
    <property type="entry name" value="NIM1K_STKc"/>
</dbReference>
<feature type="compositionally biased region" description="Low complexity" evidence="33">
    <location>
        <begin position="522"/>
        <end position="539"/>
    </location>
</feature>
<evidence type="ECO:0000256" key="4">
    <source>
        <dbReference type="ARBA" id="ARBA00009050"/>
    </source>
</evidence>
<evidence type="ECO:0000256" key="9">
    <source>
        <dbReference type="ARBA" id="ARBA00022679"/>
    </source>
</evidence>
<keyword evidence="13 37" id="KW-0418">Kinase</keyword>
<evidence type="ECO:0000256" key="24">
    <source>
        <dbReference type="ARBA" id="ARBA00023180"/>
    </source>
</evidence>
<keyword evidence="21 34" id="KW-0472">Membrane</keyword>
<evidence type="ECO:0000256" key="10">
    <source>
        <dbReference type="ARBA" id="ARBA00022692"/>
    </source>
</evidence>
<proteinExistence type="inferred from homology"/>
<dbReference type="GO" id="GO:0000981">
    <property type="term" value="F:DNA-binding transcription factor activity, RNA polymerase II-specific"/>
    <property type="evidence" value="ECO:0007669"/>
    <property type="project" value="TreeGrafter"/>
</dbReference>
<evidence type="ECO:0000256" key="18">
    <source>
        <dbReference type="ARBA" id="ARBA00022989"/>
    </source>
</evidence>
<reference evidence="37 38" key="1">
    <citation type="submission" date="2019-04" db="EMBL/GenBank/DDBJ databases">
        <title>Chromosome genome assembly for Takifugu flavidus.</title>
        <authorList>
            <person name="Xiao S."/>
        </authorList>
    </citation>
    <scope>NUCLEOTIDE SEQUENCE [LARGE SCALE GENOMIC DNA]</scope>
    <source>
        <strain evidence="37">HTHZ2018</strain>
        <tissue evidence="37">Muscle</tissue>
    </source>
</reference>
<dbReference type="SMART" id="SM00338">
    <property type="entry name" value="BRLZ"/>
    <property type="match status" value="1"/>
</dbReference>
<comment type="subunit">
    <text evidence="5">Binds DNA as a dimer.</text>
</comment>
<evidence type="ECO:0000256" key="31">
    <source>
        <dbReference type="PROSITE-ProRule" id="PRU10141"/>
    </source>
</evidence>
<dbReference type="FunFam" id="1.10.510.10:FF:000346">
    <property type="entry name" value="Serine/threonine-protein kinase NIM1"/>
    <property type="match status" value="1"/>
</dbReference>
<dbReference type="PROSITE" id="PS50011">
    <property type="entry name" value="PROTEIN_KINASE_DOM"/>
    <property type="match status" value="1"/>
</dbReference>
<dbReference type="FunFam" id="3.30.200.20:FF:000003">
    <property type="entry name" value="Non-specific serine/threonine protein kinase"/>
    <property type="match status" value="1"/>
</dbReference>
<evidence type="ECO:0000256" key="12">
    <source>
        <dbReference type="ARBA" id="ARBA00022741"/>
    </source>
</evidence>
<feature type="domain" description="BZIP" evidence="36">
    <location>
        <begin position="695"/>
        <end position="758"/>
    </location>
</feature>
<comment type="similarity">
    <text evidence="4">Belongs to the bZIP family. ATF subfamily.</text>
</comment>
<feature type="binding site" evidence="31">
    <location>
        <position position="142"/>
    </location>
    <ligand>
        <name>ATP</name>
        <dbReference type="ChEBI" id="CHEBI:30616"/>
    </ligand>
</feature>
<accession>A0A5C6MZZ1</accession>
<dbReference type="PROSITE" id="PS00107">
    <property type="entry name" value="PROTEIN_KINASE_ATP"/>
    <property type="match status" value="1"/>
</dbReference>
<keyword evidence="25" id="KW-0539">Nucleus</keyword>
<evidence type="ECO:0000256" key="21">
    <source>
        <dbReference type="ARBA" id="ARBA00023136"/>
    </source>
</evidence>
<gene>
    <name evidence="37" type="ORF">D4764_05G0006830</name>
</gene>
<evidence type="ECO:0000256" key="5">
    <source>
        <dbReference type="ARBA" id="ARBA00011195"/>
    </source>
</evidence>
<dbReference type="GO" id="GO:0005789">
    <property type="term" value="C:endoplasmic reticulum membrane"/>
    <property type="evidence" value="ECO:0007669"/>
    <property type="project" value="UniProtKB-SubCell"/>
</dbReference>
<evidence type="ECO:0000256" key="17">
    <source>
        <dbReference type="ARBA" id="ARBA00022968"/>
    </source>
</evidence>
<evidence type="ECO:0000256" key="34">
    <source>
        <dbReference type="SAM" id="Phobius"/>
    </source>
</evidence>
<evidence type="ECO:0000256" key="29">
    <source>
        <dbReference type="ARBA" id="ARBA00069491"/>
    </source>
</evidence>
<keyword evidence="24" id="KW-0325">Glycoprotein</keyword>
<dbReference type="PANTHER" id="PTHR45996">
    <property type="entry name" value="AGAP001464-PB"/>
    <property type="match status" value="1"/>
</dbReference>
<comment type="cofactor">
    <cofactor evidence="1">
        <name>Mg(2+)</name>
        <dbReference type="ChEBI" id="CHEBI:18420"/>
    </cofactor>
</comment>
<evidence type="ECO:0000256" key="13">
    <source>
        <dbReference type="ARBA" id="ARBA00022777"/>
    </source>
</evidence>
<feature type="region of interest" description="Disordered" evidence="33">
    <location>
        <begin position="1"/>
        <end position="25"/>
    </location>
</feature>
<evidence type="ECO:0000256" key="28">
    <source>
        <dbReference type="ARBA" id="ARBA00057520"/>
    </source>
</evidence>
<keyword evidence="14" id="KW-0256">Endoplasmic reticulum</keyword>
<keyword evidence="19" id="KW-0805">Transcription regulation</keyword>
<evidence type="ECO:0000256" key="2">
    <source>
        <dbReference type="ARBA" id="ARBA00004648"/>
    </source>
</evidence>
<evidence type="ECO:0000256" key="19">
    <source>
        <dbReference type="ARBA" id="ARBA00023015"/>
    </source>
</evidence>
<dbReference type="PROSITE" id="PS00108">
    <property type="entry name" value="PROTEIN_KINASE_ST"/>
    <property type="match status" value="1"/>
</dbReference>
<evidence type="ECO:0000313" key="38">
    <source>
        <dbReference type="Proteomes" id="UP000324091"/>
    </source>
</evidence>
<dbReference type="PROSITE" id="PS50217">
    <property type="entry name" value="BZIP"/>
    <property type="match status" value="1"/>
</dbReference>
<evidence type="ECO:0000256" key="3">
    <source>
        <dbReference type="ARBA" id="ARBA00006692"/>
    </source>
</evidence>
<feature type="region of interest" description="Disordered" evidence="33">
    <location>
        <begin position="848"/>
        <end position="899"/>
    </location>
</feature>
<evidence type="ECO:0000256" key="8">
    <source>
        <dbReference type="ARBA" id="ARBA00022553"/>
    </source>
</evidence>
<comment type="subcellular location">
    <subcellularLocation>
        <location evidence="2">Endoplasmic reticulum membrane</location>
        <topology evidence="2">Single-pass type II membrane protein</topology>
    </subcellularLocation>
</comment>
<evidence type="ECO:0000256" key="14">
    <source>
        <dbReference type="ARBA" id="ARBA00022824"/>
    </source>
</evidence>
<comment type="similarity">
    <text evidence="3">Belongs to the protein kinase superfamily. CAMK Ser/Thr protein kinase family.</text>
</comment>
<keyword evidence="23" id="KW-0804">Transcription</keyword>
<dbReference type="AlphaFoldDB" id="A0A5C6MZZ1"/>
<evidence type="ECO:0000256" key="6">
    <source>
        <dbReference type="ARBA" id="ARBA00012513"/>
    </source>
</evidence>
<dbReference type="InterPro" id="IPR008271">
    <property type="entry name" value="Ser/Thr_kinase_AS"/>
</dbReference>
<keyword evidence="11" id="KW-0479">Metal-binding</keyword>
<dbReference type="InterPro" id="IPR017441">
    <property type="entry name" value="Protein_kinase_ATP_BS"/>
</dbReference>
<keyword evidence="18 34" id="KW-1133">Transmembrane helix</keyword>
<comment type="catalytic activity">
    <reaction evidence="26">
        <text>L-threonyl-[protein] + ATP = O-phospho-L-threonyl-[protein] + ADP + H(+)</text>
        <dbReference type="Rhea" id="RHEA:46608"/>
        <dbReference type="Rhea" id="RHEA-COMP:11060"/>
        <dbReference type="Rhea" id="RHEA-COMP:11605"/>
        <dbReference type="ChEBI" id="CHEBI:15378"/>
        <dbReference type="ChEBI" id="CHEBI:30013"/>
        <dbReference type="ChEBI" id="CHEBI:30616"/>
        <dbReference type="ChEBI" id="CHEBI:61977"/>
        <dbReference type="ChEBI" id="CHEBI:456216"/>
        <dbReference type="EC" id="2.7.11.1"/>
    </reaction>
</comment>
<protein>
    <recommendedName>
        <fullName evidence="29">Serine/threonine-protein kinase NIM1</fullName>
        <ecNumber evidence="6">2.7.11.1</ecNumber>
    </recommendedName>
    <alternativeName>
        <fullName evidence="30">NIM1 serine/threonine-protein kinase</fullName>
    </alternativeName>
</protein>
<evidence type="ECO:0000256" key="11">
    <source>
        <dbReference type="ARBA" id="ARBA00022723"/>
    </source>
</evidence>
<dbReference type="Proteomes" id="UP000324091">
    <property type="component" value="Chromosome 5"/>
</dbReference>
<comment type="catalytic activity">
    <reaction evidence="27">
        <text>L-seryl-[protein] + ATP = O-phospho-L-seryl-[protein] + ADP + H(+)</text>
        <dbReference type="Rhea" id="RHEA:17989"/>
        <dbReference type="Rhea" id="RHEA-COMP:9863"/>
        <dbReference type="Rhea" id="RHEA-COMP:11604"/>
        <dbReference type="ChEBI" id="CHEBI:15378"/>
        <dbReference type="ChEBI" id="CHEBI:29999"/>
        <dbReference type="ChEBI" id="CHEBI:30616"/>
        <dbReference type="ChEBI" id="CHEBI:83421"/>
        <dbReference type="ChEBI" id="CHEBI:456216"/>
        <dbReference type="EC" id="2.7.11.1"/>
    </reaction>
</comment>
<feature type="transmembrane region" description="Helical" evidence="34">
    <location>
        <begin position="771"/>
        <end position="791"/>
    </location>
</feature>
<dbReference type="InterPro" id="IPR000719">
    <property type="entry name" value="Prot_kinase_dom"/>
</dbReference>
<dbReference type="InterPro" id="IPR046347">
    <property type="entry name" value="bZIP_sf"/>
</dbReference>
<dbReference type="SUPFAM" id="SSF57959">
    <property type="entry name" value="Leucine zipper domain"/>
    <property type="match status" value="1"/>
</dbReference>
<feature type="coiled-coil region" evidence="32">
    <location>
        <begin position="734"/>
        <end position="761"/>
    </location>
</feature>
<keyword evidence="15 31" id="KW-0067">ATP-binding</keyword>
<feature type="region of interest" description="Disordered" evidence="33">
    <location>
        <begin position="514"/>
        <end position="581"/>
    </location>
</feature>
<keyword evidence="8" id="KW-0597">Phosphoprotein</keyword>
<dbReference type="FunFam" id="1.20.5.170:FF:000042">
    <property type="entry name" value="Cyclic AMP-responsive element-binding protein 3-like protein 3"/>
    <property type="match status" value="1"/>
</dbReference>
<dbReference type="InterPro" id="IPR051381">
    <property type="entry name" value="CREB_ATF_subfamily"/>
</dbReference>
<keyword evidence="38" id="KW-1185">Reference proteome</keyword>
<name>A0A5C6MZZ1_9TELE</name>
<evidence type="ECO:0000256" key="16">
    <source>
        <dbReference type="ARBA" id="ARBA00022842"/>
    </source>
</evidence>
<keyword evidence="12 31" id="KW-0547">Nucleotide-binding</keyword>
<evidence type="ECO:0000256" key="32">
    <source>
        <dbReference type="SAM" id="Coils"/>
    </source>
</evidence>
<sequence length="936" mass="103257">MTAVCPSESSPEGAEAAARTGSRAATAASISASAAEAVDSNGGSVQASVGSTAVIAGVPRFNRWSHQDSSDINTDDEGASVRRLTPLERLNLDMCQDERVVRELTVGRRIGFYKIRGEIGCGNFSHVKLGIHALTKDKVAIKILDKTKLDQKTQRLLSREISSMEKLHHPNIIRLYEVVETLSRLHLVMEYAGGGELYTKITTEGKLSDSESKIVFAQIVSAVKHMHENNIIHRDLKAENVFYTSSSCVKVGDFGFSTLSHRTEMLNTFCGSPPYAAPELFRDEHYVGVFVDIWALGVMLFFMVTGTMPFRADTVAKLKRCILEGTYTLPSWVPEACQRLIRGILQPAPSDRCTLEQMMGCEWLLPEDFPCALEPFKLDPSYLVESEPSELGEEDLAIKAALDTLGITSEHLLNNQGKDCRSSITGVYRILLHRAHKRRALETVAKMSFAEDLPDMDGTDLLGLFFQGEENGLVEPLFPVENGLMESWLSEQDMLTGVDTEDFLSSLLEGDSNMETFCPSRSPVGSDSGISDDSSTGVGHNNLLGCLSPQGSDTDVVASPSHSQPSPVHSDSALVPEEMQPESQEALTVQTDHSYALLQSGEEYMDVLQSVRAEKPDRDVFIDLDDLVSEAVEDEPTVPCTLAMEDLLQNSAVLSKPEQFQFKEIVLTEEEKRLLSKEGATIPTDMPLTKAEERTLKRIRRKIRNKQSAQESRKKKKVYVDGLENRVAICTAHNLELQKKVQLLQKQNMSLIEQLKKLQTMVKMSTMKASTTSTCVMVFLLSFCLIIFPSVNPFGKTTQEKELYTPSSVISRTLRSLPPESTDALPYLEPEESDLLLVPHAEVENVGSIFTGGQNNHTPDYQRVEQSDSETGVNSNSSADFPAPSQAKEMSPGPVGILQEGSVDGAVAYEVTGSKDNWIDRNPPSIILQKRRSDEM</sequence>
<dbReference type="GO" id="GO:0004674">
    <property type="term" value="F:protein serine/threonine kinase activity"/>
    <property type="evidence" value="ECO:0007669"/>
    <property type="project" value="UniProtKB-KW"/>
</dbReference>
<keyword evidence="10 34" id="KW-0812">Transmembrane</keyword>
<comment type="caution">
    <text evidence="37">The sequence shown here is derived from an EMBL/GenBank/DDBJ whole genome shotgun (WGS) entry which is preliminary data.</text>
</comment>
<feature type="region of interest" description="Disordered" evidence="33">
    <location>
        <begin position="913"/>
        <end position="936"/>
    </location>
</feature>
<feature type="compositionally biased region" description="Polar residues" evidence="33">
    <location>
        <begin position="869"/>
        <end position="879"/>
    </location>
</feature>
<evidence type="ECO:0000256" key="1">
    <source>
        <dbReference type="ARBA" id="ARBA00001946"/>
    </source>
</evidence>
<dbReference type="GO" id="GO:0046872">
    <property type="term" value="F:metal ion binding"/>
    <property type="evidence" value="ECO:0007669"/>
    <property type="project" value="UniProtKB-KW"/>
</dbReference>
<evidence type="ECO:0000256" key="25">
    <source>
        <dbReference type="ARBA" id="ARBA00023242"/>
    </source>
</evidence>
<dbReference type="Gene3D" id="1.20.5.170">
    <property type="match status" value="1"/>
</dbReference>
<keyword evidence="32" id="KW-0175">Coiled coil</keyword>
<evidence type="ECO:0000256" key="27">
    <source>
        <dbReference type="ARBA" id="ARBA00048679"/>
    </source>
</evidence>
<dbReference type="GO" id="GO:0005634">
    <property type="term" value="C:nucleus"/>
    <property type="evidence" value="ECO:0007669"/>
    <property type="project" value="TreeGrafter"/>
</dbReference>